<sequence>MPMYTVFSAGPLKTKQVLSFYEDVYDTYKGEIELTVQNSIAASSALISSSAMPVNADVFPCKVENSNVHNLSSQPSTPQQRSQQPNTAMGSTQSSPASAMLVIDRQPGSIQSHCSNEMRPCSTSSM</sequence>
<protein>
    <submittedName>
        <fullName evidence="2">Uncharacterized protein</fullName>
    </submittedName>
</protein>
<accession>A0A3P7WX97</accession>
<reference evidence="2 3" key="1">
    <citation type="submission" date="2018-11" db="EMBL/GenBank/DDBJ databases">
        <authorList>
            <consortium name="Pathogen Informatics"/>
        </authorList>
    </citation>
    <scope>NUCLEOTIDE SEQUENCE [LARGE SCALE GENOMIC DNA]</scope>
</reference>
<gene>
    <name evidence="2" type="ORF">BTMF_LOCUS5381</name>
</gene>
<feature type="non-terminal residue" evidence="2">
    <location>
        <position position="126"/>
    </location>
</feature>
<proteinExistence type="predicted"/>
<organism evidence="2 3">
    <name type="scientific">Brugia timori</name>
    <dbReference type="NCBI Taxonomy" id="42155"/>
    <lineage>
        <taxon>Eukaryota</taxon>
        <taxon>Metazoa</taxon>
        <taxon>Ecdysozoa</taxon>
        <taxon>Nematoda</taxon>
        <taxon>Chromadorea</taxon>
        <taxon>Rhabditida</taxon>
        <taxon>Spirurina</taxon>
        <taxon>Spiruromorpha</taxon>
        <taxon>Filarioidea</taxon>
        <taxon>Onchocercidae</taxon>
        <taxon>Brugia</taxon>
    </lineage>
</organism>
<dbReference type="AlphaFoldDB" id="A0A3P7WX97"/>
<dbReference type="Proteomes" id="UP000280834">
    <property type="component" value="Unassembled WGS sequence"/>
</dbReference>
<keyword evidence="3" id="KW-1185">Reference proteome</keyword>
<name>A0A3P7WX97_9BILA</name>
<evidence type="ECO:0000256" key="1">
    <source>
        <dbReference type="SAM" id="MobiDB-lite"/>
    </source>
</evidence>
<feature type="compositionally biased region" description="Polar residues" evidence="1">
    <location>
        <begin position="86"/>
        <end position="97"/>
    </location>
</feature>
<dbReference type="EMBL" id="UZAG01005757">
    <property type="protein sequence ID" value="VDO18025.1"/>
    <property type="molecule type" value="Genomic_DNA"/>
</dbReference>
<feature type="compositionally biased region" description="Polar residues" evidence="1">
    <location>
        <begin position="108"/>
        <end position="126"/>
    </location>
</feature>
<feature type="region of interest" description="Disordered" evidence="1">
    <location>
        <begin position="67"/>
        <end position="126"/>
    </location>
</feature>
<evidence type="ECO:0000313" key="3">
    <source>
        <dbReference type="Proteomes" id="UP000280834"/>
    </source>
</evidence>
<evidence type="ECO:0000313" key="2">
    <source>
        <dbReference type="EMBL" id="VDO18025.1"/>
    </source>
</evidence>
<feature type="compositionally biased region" description="Low complexity" evidence="1">
    <location>
        <begin position="72"/>
        <end position="85"/>
    </location>
</feature>